<gene>
    <name evidence="1" type="ORF">FAZ19_15785</name>
</gene>
<name>A0A4U0GX38_9SPHI</name>
<organism evidence="1 2">
    <name type="scientific">Sphingobacterium alkalisoli</name>
    <dbReference type="NCBI Taxonomy" id="1874115"/>
    <lineage>
        <taxon>Bacteria</taxon>
        <taxon>Pseudomonadati</taxon>
        <taxon>Bacteroidota</taxon>
        <taxon>Sphingobacteriia</taxon>
        <taxon>Sphingobacteriales</taxon>
        <taxon>Sphingobacteriaceae</taxon>
        <taxon>Sphingobacterium</taxon>
    </lineage>
</organism>
<comment type="caution">
    <text evidence="1">The sequence shown here is derived from an EMBL/GenBank/DDBJ whole genome shotgun (WGS) entry which is preliminary data.</text>
</comment>
<dbReference type="AlphaFoldDB" id="A0A4U0GX38"/>
<reference evidence="1 2" key="1">
    <citation type="submission" date="2019-04" db="EMBL/GenBank/DDBJ databases">
        <title>Sphingobacterium olei sp. nov., isolated from oil-contaminated soil.</title>
        <authorList>
            <person name="Liu B."/>
        </authorList>
    </citation>
    <scope>NUCLEOTIDE SEQUENCE [LARGE SCALE GENOMIC DNA]</scope>
    <source>
        <strain evidence="1 2">Y3L14</strain>
    </source>
</reference>
<dbReference type="Proteomes" id="UP000309872">
    <property type="component" value="Unassembled WGS sequence"/>
</dbReference>
<keyword evidence="2" id="KW-1185">Reference proteome</keyword>
<dbReference type="EMBL" id="SUKA01000005">
    <property type="protein sequence ID" value="TJY63730.1"/>
    <property type="molecule type" value="Genomic_DNA"/>
</dbReference>
<sequence length="131" mass="15314">MMKPLKGDPSKKRYYKKLYKWHSGLIKAKQQVCFNMEAGLYELLSDRKKGVTYYDGYILALVKLSSFGMEKLSPPQKVYLQECIDNIMLFMENQYTYLYLLNGMTLFESPFGEMDAAEIEGYIFQPNQVVD</sequence>
<accession>A0A4U0GX38</accession>
<protein>
    <submittedName>
        <fullName evidence="1">Uncharacterized protein</fullName>
    </submittedName>
</protein>
<evidence type="ECO:0000313" key="2">
    <source>
        <dbReference type="Proteomes" id="UP000309872"/>
    </source>
</evidence>
<evidence type="ECO:0000313" key="1">
    <source>
        <dbReference type="EMBL" id="TJY63730.1"/>
    </source>
</evidence>
<dbReference type="RefSeq" id="WP_136821722.1">
    <property type="nucleotide sequence ID" value="NZ_BMJX01000005.1"/>
</dbReference>
<proteinExistence type="predicted"/>